<reference evidence="1 2" key="1">
    <citation type="submission" date="2018-08" db="EMBL/GenBank/DDBJ databases">
        <title>A genome reference for cultivated species of the human gut microbiota.</title>
        <authorList>
            <person name="Zou Y."/>
            <person name="Xue W."/>
            <person name="Luo G."/>
        </authorList>
    </citation>
    <scope>NUCLEOTIDE SEQUENCE [LARGE SCALE GENOMIC DNA]</scope>
    <source>
        <strain evidence="1 2">AF35-6BH</strain>
    </source>
</reference>
<protein>
    <submittedName>
        <fullName evidence="1">DUF1788 domain-containing protein</fullName>
    </submittedName>
</protein>
<dbReference type="AlphaFoldDB" id="A0A415PP26"/>
<comment type="caution">
    <text evidence="1">The sequence shown here is derived from an EMBL/GenBank/DDBJ whole genome shotgun (WGS) entry which is preliminary data.</text>
</comment>
<dbReference type="Pfam" id="PF08747">
    <property type="entry name" value="BrxB"/>
    <property type="match status" value="1"/>
</dbReference>
<keyword evidence="2" id="KW-1185">Reference proteome</keyword>
<evidence type="ECO:0000313" key="2">
    <source>
        <dbReference type="Proteomes" id="UP000284868"/>
    </source>
</evidence>
<dbReference type="Proteomes" id="UP000284868">
    <property type="component" value="Unassembled WGS sequence"/>
</dbReference>
<dbReference type="OrthoDB" id="1093513at2"/>
<gene>
    <name evidence="1" type="ORF">DWZ83_02415</name>
</gene>
<sequence length="184" mass="21730">MKNVKESLDQVKALIQERDFLDGKGLSNEVNIRIFCYDPKEEMIVRHFIQQIQEETLQCNLIHYDLYKVFLDICEDKRILDRIPALEEKRGKDFIRKQFEKSCDAKTFAVKMQYDPHETGDVILLSGVGKVFPFMRVHALLEAMQPLFNDVPILVFYPGEFDGHYVKLFNKLRANEYYRAFKVV</sequence>
<dbReference type="EMBL" id="QRPK01000007">
    <property type="protein sequence ID" value="RHM14502.1"/>
    <property type="molecule type" value="Genomic_DNA"/>
</dbReference>
<organism evidence="1 2">
    <name type="scientific">Amedibacillus dolichus</name>
    <dbReference type="NCBI Taxonomy" id="31971"/>
    <lineage>
        <taxon>Bacteria</taxon>
        <taxon>Bacillati</taxon>
        <taxon>Bacillota</taxon>
        <taxon>Erysipelotrichia</taxon>
        <taxon>Erysipelotrichales</taxon>
        <taxon>Erysipelotrichaceae</taxon>
        <taxon>Amedibacillus</taxon>
    </lineage>
</organism>
<dbReference type="InterPro" id="IPR014858">
    <property type="entry name" value="BrxB"/>
</dbReference>
<proteinExistence type="predicted"/>
<name>A0A415PP26_9FIRM</name>
<dbReference type="RefSeq" id="WP_118365306.1">
    <property type="nucleotide sequence ID" value="NZ_QRPK01000007.1"/>
</dbReference>
<evidence type="ECO:0000313" key="1">
    <source>
        <dbReference type="EMBL" id="RHM14502.1"/>
    </source>
</evidence>
<accession>A0A415PP26</accession>